<name>A0A6F8YFS6_9ACTN</name>
<protein>
    <recommendedName>
        <fullName evidence="2">Lantibiotic dehydratase N-terminal domain-containing protein</fullName>
    </recommendedName>
</protein>
<evidence type="ECO:0000259" key="2">
    <source>
        <dbReference type="Pfam" id="PF04738"/>
    </source>
</evidence>
<organism evidence="3 4">
    <name type="scientific">Phytohabitans suffuscus</name>
    <dbReference type="NCBI Taxonomy" id="624315"/>
    <lineage>
        <taxon>Bacteria</taxon>
        <taxon>Bacillati</taxon>
        <taxon>Actinomycetota</taxon>
        <taxon>Actinomycetes</taxon>
        <taxon>Micromonosporales</taxon>
        <taxon>Micromonosporaceae</taxon>
    </lineage>
</organism>
<keyword evidence="4" id="KW-1185">Reference proteome</keyword>
<dbReference type="EMBL" id="AP022871">
    <property type="protein sequence ID" value="BCB84994.1"/>
    <property type="molecule type" value="Genomic_DNA"/>
</dbReference>
<dbReference type="AlphaFoldDB" id="A0A6F8YFS6"/>
<gene>
    <name evidence="3" type="ORF">Psuf_023070</name>
</gene>
<feature type="region of interest" description="Disordered" evidence="1">
    <location>
        <begin position="177"/>
        <end position="197"/>
    </location>
</feature>
<dbReference type="InterPro" id="IPR006827">
    <property type="entry name" value="Lant_deHydtase_N"/>
</dbReference>
<reference evidence="3 4" key="2">
    <citation type="submission" date="2020-03" db="EMBL/GenBank/DDBJ databases">
        <authorList>
            <person name="Ichikawa N."/>
            <person name="Kimura A."/>
            <person name="Kitahashi Y."/>
            <person name="Uohara A."/>
        </authorList>
    </citation>
    <scope>NUCLEOTIDE SEQUENCE [LARGE SCALE GENOMIC DNA]</scope>
    <source>
        <strain evidence="3 4">NBRC 105367</strain>
    </source>
</reference>
<evidence type="ECO:0000256" key="1">
    <source>
        <dbReference type="SAM" id="MobiDB-lite"/>
    </source>
</evidence>
<dbReference type="Pfam" id="PF04738">
    <property type="entry name" value="Lant_dehydr_N"/>
    <property type="match status" value="1"/>
</dbReference>
<sequence length="325" mass="35213">MSAGDQTYSFRVRACAFARLGGLPASAARRTWVDLDPRDPEQAEAALDFVHSVAADPRLREAVEVSSDSLGAFLDAVRAGRRVTPAQVRRAVLSTAKYLIRAATRATPFGLMSGIGVARFGDGEVGGPGEEFTWRRGVRPDQRWLEGVIRRAEEDRDLLSGLRVLPNSLCLVRGARLVNPRPPSPASDDASTPAREKSVRLTPAVRLLLDLAPSAPRVAELIEALTKAFPSQRSDQAERLVGTLVREGFLVTELRPPLNSADPLAHVQAMLPTAAGLQGCVEAFREYRTTTVGAGMAQFRRLREAVAAVGEAEHPAHIDLRFEGR</sequence>
<evidence type="ECO:0000313" key="3">
    <source>
        <dbReference type="EMBL" id="BCB84994.1"/>
    </source>
</evidence>
<reference evidence="3 4" key="1">
    <citation type="submission" date="2020-03" db="EMBL/GenBank/DDBJ databases">
        <title>Whole genome shotgun sequence of Phytohabitans suffuscus NBRC 105367.</title>
        <authorList>
            <person name="Komaki H."/>
            <person name="Tamura T."/>
        </authorList>
    </citation>
    <scope>NUCLEOTIDE SEQUENCE [LARGE SCALE GENOMIC DNA]</scope>
    <source>
        <strain evidence="3 4">NBRC 105367</strain>
    </source>
</reference>
<dbReference type="KEGG" id="psuu:Psuf_023070"/>
<proteinExistence type="predicted"/>
<feature type="domain" description="Lantibiotic dehydratase N-terminal" evidence="2">
    <location>
        <begin position="55"/>
        <end position="323"/>
    </location>
</feature>
<accession>A0A6F8YFS6</accession>
<evidence type="ECO:0000313" key="4">
    <source>
        <dbReference type="Proteomes" id="UP000503011"/>
    </source>
</evidence>
<dbReference type="Proteomes" id="UP000503011">
    <property type="component" value="Chromosome"/>
</dbReference>